<dbReference type="SMART" id="SM00436">
    <property type="entry name" value="TOP1Bc"/>
    <property type="match status" value="1"/>
</dbReference>
<feature type="site" description="Interaction with DNA" evidence="10">
    <location>
        <position position="139"/>
    </location>
</feature>
<dbReference type="InterPro" id="IPR023405">
    <property type="entry name" value="Topo_IA_core_domain"/>
</dbReference>
<dbReference type="InterPro" id="IPR000380">
    <property type="entry name" value="Topo_IA"/>
</dbReference>
<keyword evidence="6" id="KW-0460">Magnesium</keyword>
<feature type="domain" description="Toprim" evidence="12">
    <location>
        <begin position="3"/>
        <end position="113"/>
    </location>
</feature>
<dbReference type="Gene3D" id="1.10.290.10">
    <property type="entry name" value="Topoisomerase I, domain 4"/>
    <property type="match status" value="1"/>
</dbReference>
<dbReference type="GO" id="GO:0003917">
    <property type="term" value="F:DNA topoisomerase type I (single strand cut, ATP-independent) activity"/>
    <property type="evidence" value="ECO:0007669"/>
    <property type="project" value="UniProtKB-UniRule"/>
</dbReference>
<dbReference type="PANTHER" id="PTHR42785">
    <property type="entry name" value="DNA TOPOISOMERASE, TYPE IA, CORE"/>
    <property type="match status" value="1"/>
</dbReference>
<feature type="site" description="Interaction with DNA" evidence="10">
    <location>
        <position position="33"/>
    </location>
</feature>
<keyword evidence="8 10" id="KW-0238">DNA-binding</keyword>
<evidence type="ECO:0000313" key="15">
    <source>
        <dbReference type="Proteomes" id="UP000824179"/>
    </source>
</evidence>
<dbReference type="InterPro" id="IPR013826">
    <property type="entry name" value="Topo_IA_cen_sub3"/>
</dbReference>
<reference evidence="14" key="1">
    <citation type="submission" date="2020-10" db="EMBL/GenBank/DDBJ databases">
        <authorList>
            <person name="Gilroy R."/>
        </authorList>
    </citation>
    <scope>NUCLEOTIDE SEQUENCE</scope>
    <source>
        <strain evidence="14">ChiW25-3613</strain>
    </source>
</reference>
<comment type="catalytic activity">
    <reaction evidence="1 10">
        <text>ATP-independent breakage of single-stranded DNA, followed by passage and rejoining.</text>
        <dbReference type="EC" id="5.6.2.1"/>
    </reaction>
</comment>
<evidence type="ECO:0000256" key="1">
    <source>
        <dbReference type="ARBA" id="ARBA00000213"/>
    </source>
</evidence>
<dbReference type="CDD" id="cd03363">
    <property type="entry name" value="TOPRIM_TopoIA_TopoI"/>
    <property type="match status" value="1"/>
</dbReference>
<dbReference type="SUPFAM" id="SSF57783">
    <property type="entry name" value="Zinc beta-ribbon"/>
    <property type="match status" value="2"/>
</dbReference>
<dbReference type="InterPro" id="IPR013825">
    <property type="entry name" value="Topo_IA_cen_sub2"/>
</dbReference>
<dbReference type="EMBL" id="DVHB01000090">
    <property type="protein sequence ID" value="HIR39775.1"/>
    <property type="molecule type" value="Genomic_DNA"/>
</dbReference>
<dbReference type="InterPro" id="IPR013497">
    <property type="entry name" value="Topo_IA_cen"/>
</dbReference>
<feature type="active site" description="O-(5'-phospho-DNA)-tyrosine intermediate" evidence="10">
    <location>
        <position position="298"/>
    </location>
</feature>
<dbReference type="AlphaFoldDB" id="A0A9D1AGS9"/>
<dbReference type="GO" id="GO:0003677">
    <property type="term" value="F:DNA binding"/>
    <property type="evidence" value="ECO:0007669"/>
    <property type="project" value="UniProtKB-KW"/>
</dbReference>
<feature type="compositionally biased region" description="Polar residues" evidence="11">
    <location>
        <begin position="776"/>
        <end position="790"/>
    </location>
</feature>
<dbReference type="InterPro" id="IPR003601">
    <property type="entry name" value="Topo_IA_2"/>
</dbReference>
<organism evidence="14 15">
    <name type="scientific">Candidatus Coproplasma stercoripullorum</name>
    <dbReference type="NCBI Taxonomy" id="2840751"/>
    <lineage>
        <taxon>Bacteria</taxon>
        <taxon>Bacillati</taxon>
        <taxon>Bacillota</taxon>
        <taxon>Clostridia</taxon>
        <taxon>Eubacteriales</taxon>
        <taxon>Candidatus Coproplasma</taxon>
    </lineage>
</organism>
<feature type="site" description="Interaction with DNA" evidence="10">
    <location>
        <position position="148"/>
    </location>
</feature>
<evidence type="ECO:0000256" key="9">
    <source>
        <dbReference type="ARBA" id="ARBA00023235"/>
    </source>
</evidence>
<accession>A0A9D1AGS9</accession>
<evidence type="ECO:0000256" key="7">
    <source>
        <dbReference type="ARBA" id="ARBA00023029"/>
    </source>
</evidence>
<feature type="site" description="Interaction with DNA" evidence="10">
    <location>
        <position position="492"/>
    </location>
</feature>
<comment type="subunit">
    <text evidence="10">Monomer.</text>
</comment>
<dbReference type="Gene3D" id="3.30.65.10">
    <property type="entry name" value="Bacterial Topoisomerase I, domain 1"/>
    <property type="match status" value="4"/>
</dbReference>
<protein>
    <recommendedName>
        <fullName evidence="10">DNA topoisomerase 1</fullName>
        <ecNumber evidence="10">5.6.2.1</ecNumber>
    </recommendedName>
    <alternativeName>
        <fullName evidence="10">DNA topoisomerase I</fullName>
    </alternativeName>
</protein>
<dbReference type="PROSITE" id="PS00396">
    <property type="entry name" value="TOPO_IA_1"/>
    <property type="match status" value="1"/>
</dbReference>
<feature type="site" description="Interaction with DNA" evidence="10">
    <location>
        <position position="300"/>
    </location>
</feature>
<evidence type="ECO:0000256" key="5">
    <source>
        <dbReference type="ARBA" id="ARBA00022833"/>
    </source>
</evidence>
<evidence type="ECO:0000256" key="8">
    <source>
        <dbReference type="ARBA" id="ARBA00023125"/>
    </source>
</evidence>
<dbReference type="GO" id="GO:0005694">
    <property type="term" value="C:chromosome"/>
    <property type="evidence" value="ECO:0007669"/>
    <property type="project" value="InterPro"/>
</dbReference>
<dbReference type="InterPro" id="IPR005733">
    <property type="entry name" value="TopoI_bac-type"/>
</dbReference>
<dbReference type="PANTHER" id="PTHR42785:SF1">
    <property type="entry name" value="DNA TOPOISOMERASE"/>
    <property type="match status" value="1"/>
</dbReference>
<dbReference type="Gene3D" id="2.70.20.10">
    <property type="entry name" value="Topoisomerase I, domain 3"/>
    <property type="match status" value="1"/>
</dbReference>
<dbReference type="PROSITE" id="PS50880">
    <property type="entry name" value="TOPRIM"/>
    <property type="match status" value="1"/>
</dbReference>
<proteinExistence type="inferred from homology"/>
<dbReference type="PROSITE" id="PS52039">
    <property type="entry name" value="TOPO_IA_2"/>
    <property type="match status" value="1"/>
</dbReference>
<feature type="site" description="Interaction with DNA" evidence="10">
    <location>
        <position position="140"/>
    </location>
</feature>
<dbReference type="GO" id="GO:0008270">
    <property type="term" value="F:zinc ion binding"/>
    <property type="evidence" value="ECO:0007669"/>
    <property type="project" value="UniProtKB-KW"/>
</dbReference>
<comment type="caution">
    <text evidence="10">Lacks conserved residue(s) required for the propagation of feature annotation.</text>
</comment>
<dbReference type="CDD" id="cd00186">
    <property type="entry name" value="TOP1Ac"/>
    <property type="match status" value="1"/>
</dbReference>
<dbReference type="GO" id="GO:0006265">
    <property type="term" value="P:DNA topological change"/>
    <property type="evidence" value="ECO:0007669"/>
    <property type="project" value="UniProtKB-UniRule"/>
</dbReference>
<dbReference type="Proteomes" id="UP000824179">
    <property type="component" value="Unassembled WGS sequence"/>
</dbReference>
<keyword evidence="5" id="KW-0862">Zinc</keyword>
<dbReference type="InterPro" id="IPR013498">
    <property type="entry name" value="Topo_IA_Znf"/>
</dbReference>
<dbReference type="InterPro" id="IPR006171">
    <property type="entry name" value="TOPRIM_dom"/>
</dbReference>
<dbReference type="Gene3D" id="3.40.50.140">
    <property type="match status" value="1"/>
</dbReference>
<dbReference type="EC" id="5.6.2.1" evidence="10"/>
<dbReference type="Gene3D" id="1.10.460.10">
    <property type="entry name" value="Topoisomerase I, domain 2"/>
    <property type="match status" value="1"/>
</dbReference>
<keyword evidence="3" id="KW-0479">Metal-binding</keyword>
<dbReference type="Pfam" id="PF01131">
    <property type="entry name" value="Topoisom_bac"/>
    <property type="match status" value="1"/>
</dbReference>
<reference evidence="14" key="2">
    <citation type="journal article" date="2021" name="PeerJ">
        <title>Extensive microbial diversity within the chicken gut microbiome revealed by metagenomics and culture.</title>
        <authorList>
            <person name="Gilroy R."/>
            <person name="Ravi A."/>
            <person name="Getino M."/>
            <person name="Pursley I."/>
            <person name="Horton D.L."/>
            <person name="Alikhan N.F."/>
            <person name="Baker D."/>
            <person name="Gharbi K."/>
            <person name="Hall N."/>
            <person name="Watson M."/>
            <person name="Adriaenssens E.M."/>
            <person name="Foster-Nyarko E."/>
            <person name="Jarju S."/>
            <person name="Secka A."/>
            <person name="Antonio M."/>
            <person name="Oren A."/>
            <person name="Chaudhuri R.R."/>
            <person name="La Ragione R."/>
            <person name="Hildebrand F."/>
            <person name="Pallen M.J."/>
        </authorList>
    </citation>
    <scope>NUCLEOTIDE SEQUENCE</scope>
    <source>
        <strain evidence="14">ChiW25-3613</strain>
    </source>
</reference>
<evidence type="ECO:0000256" key="6">
    <source>
        <dbReference type="ARBA" id="ARBA00022842"/>
    </source>
</evidence>
<dbReference type="InterPro" id="IPR023406">
    <property type="entry name" value="Topo_IA_AS"/>
</dbReference>
<dbReference type="InterPro" id="IPR003602">
    <property type="entry name" value="Topo_IA_DNA-bd_dom"/>
</dbReference>
<dbReference type="HAMAP" id="MF_00952">
    <property type="entry name" value="Topoisom_1_prok"/>
    <property type="match status" value="1"/>
</dbReference>
<evidence type="ECO:0000256" key="3">
    <source>
        <dbReference type="ARBA" id="ARBA00022723"/>
    </source>
</evidence>
<dbReference type="NCBIfam" id="TIGR01051">
    <property type="entry name" value="topA_bact"/>
    <property type="match status" value="1"/>
</dbReference>
<keyword evidence="4" id="KW-0863">Zinc-finger</keyword>
<dbReference type="InterPro" id="IPR028612">
    <property type="entry name" value="Topoisom_1_IA"/>
</dbReference>
<dbReference type="SMART" id="SM00437">
    <property type="entry name" value="TOP1Ac"/>
    <property type="match status" value="1"/>
</dbReference>
<dbReference type="SUPFAM" id="SSF56712">
    <property type="entry name" value="Prokaryotic type I DNA topoisomerase"/>
    <property type="match status" value="1"/>
</dbReference>
<evidence type="ECO:0000259" key="13">
    <source>
        <dbReference type="PROSITE" id="PS52039"/>
    </source>
</evidence>
<evidence type="ECO:0000313" key="14">
    <source>
        <dbReference type="EMBL" id="HIR39775.1"/>
    </source>
</evidence>
<evidence type="ECO:0000256" key="10">
    <source>
        <dbReference type="HAMAP-Rule" id="MF_00952"/>
    </source>
</evidence>
<evidence type="ECO:0000256" key="4">
    <source>
        <dbReference type="ARBA" id="ARBA00022771"/>
    </source>
</evidence>
<dbReference type="PRINTS" id="PR00417">
    <property type="entry name" value="PRTPISMRASEI"/>
</dbReference>
<keyword evidence="9 10" id="KW-0413">Isomerase</keyword>
<keyword evidence="7 10" id="KW-0799">Topoisomerase</keyword>
<comment type="caution">
    <text evidence="14">The sequence shown here is derived from an EMBL/GenBank/DDBJ whole genome shotgun (WGS) entry which is preliminary data.</text>
</comment>
<feature type="site" description="Interaction with DNA" evidence="10">
    <location>
        <position position="143"/>
    </location>
</feature>
<evidence type="ECO:0000256" key="2">
    <source>
        <dbReference type="ARBA" id="ARBA00009446"/>
    </source>
</evidence>
<feature type="region of interest" description="Interaction with DNA" evidence="10">
    <location>
        <begin position="163"/>
        <end position="168"/>
    </location>
</feature>
<feature type="domain" description="Topo IA-type catalytic" evidence="13">
    <location>
        <begin position="129"/>
        <end position="560"/>
    </location>
</feature>
<dbReference type="Pfam" id="PF01751">
    <property type="entry name" value="Toprim"/>
    <property type="match status" value="1"/>
</dbReference>
<comment type="similarity">
    <text evidence="2 10">Belongs to the type IA topoisomerase family.</text>
</comment>
<dbReference type="InterPro" id="IPR034149">
    <property type="entry name" value="TOPRIM_TopoI"/>
</dbReference>
<dbReference type="InterPro" id="IPR013824">
    <property type="entry name" value="Topo_IA_cen_sub1"/>
</dbReference>
<gene>
    <name evidence="10 14" type="primary">topA</name>
    <name evidence="14" type="ORF">IAB90_05270</name>
</gene>
<feature type="region of interest" description="Disordered" evidence="11">
    <location>
        <begin position="766"/>
        <end position="790"/>
    </location>
</feature>
<evidence type="ECO:0000256" key="11">
    <source>
        <dbReference type="SAM" id="MobiDB-lite"/>
    </source>
</evidence>
<sequence>MHMDLIIVESPSKAKTISKYLKGKYKVDASGGHIRDLPERTLGVKITGNFEPRYEESPGKKEIISRLTSEAQKAGKVYLATDPDREGEAISWHLQTVLGLDPDSENRIEFNEISPKAVQNALQHPRKINYNLVDAQQARRVLDRLVGYKLSPLLNNRIQNGLSAGRVQSVALRLIVDREREIKAFVPEEYWNLVAMLQDEEKKYAPFKAVCQLKKSGKSIHKEQADEAEAKVKAAGFTITKVKSGISKQHAPAPFTTSSLQQDASNKYGMSSPETMLVAQHLYEGMDVGGDHIALITYIRTDSVRVSDEAQASAIEFIKKTYGENYAPAKPNRYATKKGAQDAHEAIRPINLSITPESVKNSLDKKHYNIYKLVYDRFVASQMAEAQYNTMQIEAESAGYVFKASGRSLLFAGFTAAYQPPKEKDADEEESAKLLPPLKEGDKPDLADFTKEQKFTRPPARYTDASLVKAMEEKGIGRPSTYASIISVLTKRHYVEKDGKYMVPTEVAYKITDMLVHYFDDIMDVGFTAKMETDLDKIEEGGTDWHKIIADFYPGFAAKLKTASTDGDELTDIKCEKCGHPMIRRNGKYGKYLACSNYPACSNIISESEQEVSSVRCPKCGANMVVKSGKYGKFLACPNYPECSSILPIDAKISEEKCRECGGEMLIKKGRYGQYLECSKCGAKRPLNAEGAHGEEKHEGVCPECGKPMRRMRSKNGKIYYGCTGYPDCKFLSWDIPTGEKCPKCGKGYLVKKGKQIRCSEKSCDYSAPLPEEQKNTQGEQGGNQDAAQG</sequence>
<evidence type="ECO:0000259" key="12">
    <source>
        <dbReference type="PROSITE" id="PS50880"/>
    </source>
</evidence>
<dbReference type="SMART" id="SM00493">
    <property type="entry name" value="TOPRIM"/>
    <property type="match status" value="1"/>
</dbReference>
<name>A0A9D1AGS9_9FIRM</name>
<dbReference type="Pfam" id="PF01396">
    <property type="entry name" value="Zn_ribbon_Top1"/>
    <property type="match status" value="5"/>
</dbReference>
<comment type="function">
    <text evidence="10">Releases the supercoiling and torsional tension of DNA, which is introduced during the DNA replication and transcription, by transiently cleaving and rejoining one strand of the DNA duplex. Introduces a single-strand break via transesterification at a target site in duplex DNA. The scissile phosphodiester is attacked by the catalytic tyrosine of the enzyme, resulting in the formation of a DNA-(5'-phosphotyrosyl)-enzyme intermediate and the expulsion of a 3'-OH DNA strand. The free DNA strand then undergoes passage around the unbroken strand, thus removing DNA supercoils. Finally, in the religation step, the DNA 3'-OH attacks the covalent intermediate to expel the active-site tyrosine and restore the DNA phosphodiester backbone.</text>
</comment>